<comment type="similarity">
    <text evidence="1 2">Belongs to the UPF0473 family.</text>
</comment>
<dbReference type="Proteomes" id="UP000503088">
    <property type="component" value="Chromosome"/>
</dbReference>
<dbReference type="KEGG" id="kpul:GXN76_11710"/>
<dbReference type="RefSeq" id="WP_173223364.1">
    <property type="nucleotide sequence ID" value="NZ_CP048104.1"/>
</dbReference>
<dbReference type="PANTHER" id="PTHR40066:SF1">
    <property type="entry name" value="UPF0473 PROTEIN CBO2561_CLC_2432"/>
    <property type="match status" value="1"/>
</dbReference>
<evidence type="ECO:0000313" key="4">
    <source>
        <dbReference type="Proteomes" id="UP000503088"/>
    </source>
</evidence>
<protein>
    <recommendedName>
        <fullName evidence="2">UPF0473 protein GXN76_11710</fullName>
    </recommendedName>
</protein>
<evidence type="ECO:0000256" key="2">
    <source>
        <dbReference type="HAMAP-Rule" id="MF_01448"/>
    </source>
</evidence>
<keyword evidence="4" id="KW-1185">Reference proteome</keyword>
<dbReference type="AlphaFoldDB" id="A0A7D4B365"/>
<dbReference type="EMBL" id="CP048104">
    <property type="protein sequence ID" value="QKG85066.1"/>
    <property type="molecule type" value="Genomic_DNA"/>
</dbReference>
<evidence type="ECO:0000256" key="1">
    <source>
        <dbReference type="ARBA" id="ARBA00008439"/>
    </source>
</evidence>
<gene>
    <name evidence="3" type="ORF">GXN76_11710</name>
</gene>
<dbReference type="HAMAP" id="MF_01448">
    <property type="entry name" value="UPF0473"/>
    <property type="match status" value="1"/>
</dbReference>
<proteinExistence type="inferred from homology"/>
<reference evidence="3 4" key="1">
    <citation type="submission" date="2020-01" db="EMBL/GenBank/DDBJ databases">
        <authorList>
            <person name="Gulvik C.A."/>
            <person name="Batra D.G."/>
        </authorList>
    </citation>
    <scope>NUCLEOTIDE SEQUENCE [LARGE SCALE GENOMIC DNA]</scope>
    <source>
        <strain evidence="3 4">W9323</strain>
    </source>
</reference>
<sequence length="101" mass="11956">MTEQEQPKVETITISTEEGKEETFEILSTFKQDNGHQYMLLVPMEEELSEGAEEETLEQEVYPFRYEEKGDDVILYPIEEESEWDMIEEVLNTLQDEEEVD</sequence>
<dbReference type="Pfam" id="PF06949">
    <property type="entry name" value="DUF1292"/>
    <property type="match status" value="1"/>
</dbReference>
<accession>A0A7D4B365</accession>
<organism evidence="3 4">
    <name type="scientific">Kroppenstedtia pulmonis</name>
    <dbReference type="NCBI Taxonomy" id="1380685"/>
    <lineage>
        <taxon>Bacteria</taxon>
        <taxon>Bacillati</taxon>
        <taxon>Bacillota</taxon>
        <taxon>Bacilli</taxon>
        <taxon>Bacillales</taxon>
        <taxon>Thermoactinomycetaceae</taxon>
        <taxon>Kroppenstedtia</taxon>
    </lineage>
</organism>
<evidence type="ECO:0000313" key="3">
    <source>
        <dbReference type="EMBL" id="QKG85066.1"/>
    </source>
</evidence>
<name>A0A7D4B365_9BACL</name>
<dbReference type="PANTHER" id="PTHR40066">
    <property type="entry name" value="UPF0473 PROTEIN CBO2561/CLC_2432"/>
    <property type="match status" value="1"/>
</dbReference>
<dbReference type="InterPro" id="IPR009711">
    <property type="entry name" value="UPF0473"/>
</dbReference>